<name>A0A1S8A905_ROSNE</name>
<proteinExistence type="predicted"/>
<feature type="domain" description="4Fe-4S ferredoxin-type" evidence="2">
    <location>
        <begin position="13"/>
        <end position="43"/>
    </location>
</feature>
<protein>
    <recommendedName>
        <fullName evidence="2">4Fe-4S ferredoxin-type domain-containing protein</fullName>
    </recommendedName>
</protein>
<accession>A0A1S8A905</accession>
<reference evidence="3" key="1">
    <citation type="submission" date="2016-03" db="EMBL/GenBank/DDBJ databases">
        <title>Draft genome sequence of Rosellinia necatrix.</title>
        <authorList>
            <person name="Kanematsu S."/>
        </authorList>
    </citation>
    <scope>NUCLEOTIDE SEQUENCE [LARGE SCALE GENOMIC DNA]</scope>
    <source>
        <strain evidence="3">W97</strain>
    </source>
</reference>
<feature type="chain" id="PRO_5013227169" description="4Fe-4S ferredoxin-type domain-containing protein" evidence="1">
    <location>
        <begin position="23"/>
        <end position="60"/>
    </location>
</feature>
<dbReference type="PROSITE" id="PS51257">
    <property type="entry name" value="PROKAR_LIPOPROTEIN"/>
    <property type="match status" value="1"/>
</dbReference>
<gene>
    <name evidence="3" type="ORF">SAMD00023353_3600150</name>
</gene>
<keyword evidence="1" id="KW-0732">Signal</keyword>
<dbReference type="EMBL" id="DF977481">
    <property type="protein sequence ID" value="GAW26537.1"/>
    <property type="molecule type" value="Genomic_DNA"/>
</dbReference>
<feature type="signal peptide" evidence="1">
    <location>
        <begin position="1"/>
        <end position="22"/>
    </location>
</feature>
<keyword evidence="4" id="KW-1185">Reference proteome</keyword>
<evidence type="ECO:0000256" key="1">
    <source>
        <dbReference type="SAM" id="SignalP"/>
    </source>
</evidence>
<dbReference type="OrthoDB" id="4619394at2759"/>
<sequence>MQFKTILFTLAAFAPIFAAASCDQCGECVNACTTSNCPPGSHDCDGWCTEFCSNDLGCAC</sequence>
<evidence type="ECO:0000313" key="4">
    <source>
        <dbReference type="Proteomes" id="UP000054516"/>
    </source>
</evidence>
<evidence type="ECO:0000259" key="2">
    <source>
        <dbReference type="PROSITE" id="PS51379"/>
    </source>
</evidence>
<evidence type="ECO:0000313" key="3">
    <source>
        <dbReference type="EMBL" id="GAW26537.1"/>
    </source>
</evidence>
<dbReference type="AlphaFoldDB" id="A0A1S8A905"/>
<dbReference type="InterPro" id="IPR017896">
    <property type="entry name" value="4Fe4S_Fe-S-bd"/>
</dbReference>
<dbReference type="Proteomes" id="UP000054516">
    <property type="component" value="Unassembled WGS sequence"/>
</dbReference>
<organism evidence="3">
    <name type="scientific">Rosellinia necatrix</name>
    <name type="common">White root-rot fungus</name>
    <dbReference type="NCBI Taxonomy" id="77044"/>
    <lineage>
        <taxon>Eukaryota</taxon>
        <taxon>Fungi</taxon>
        <taxon>Dikarya</taxon>
        <taxon>Ascomycota</taxon>
        <taxon>Pezizomycotina</taxon>
        <taxon>Sordariomycetes</taxon>
        <taxon>Xylariomycetidae</taxon>
        <taxon>Xylariales</taxon>
        <taxon>Xylariaceae</taxon>
        <taxon>Rosellinia</taxon>
    </lineage>
</organism>
<dbReference type="PROSITE" id="PS51379">
    <property type="entry name" value="4FE4S_FER_2"/>
    <property type="match status" value="1"/>
</dbReference>